<dbReference type="Proteomes" id="UP000572212">
    <property type="component" value="Unassembled WGS sequence"/>
</dbReference>
<dbReference type="RefSeq" id="WP_184248711.1">
    <property type="nucleotide sequence ID" value="NZ_BAAACU010000029.1"/>
</dbReference>
<dbReference type="InterPro" id="IPR016181">
    <property type="entry name" value="Acyl_CoA_acyltransferase"/>
</dbReference>
<reference evidence="4 5" key="1">
    <citation type="submission" date="2020-08" db="EMBL/GenBank/DDBJ databases">
        <title>Genomic Encyclopedia of Type Strains, Phase IV (KMG-IV): sequencing the most valuable type-strain genomes for metagenomic binning, comparative biology and taxonomic classification.</title>
        <authorList>
            <person name="Goeker M."/>
        </authorList>
    </citation>
    <scope>NUCLEOTIDE SEQUENCE [LARGE SCALE GENOMIC DNA]</scope>
    <source>
        <strain evidence="4 5">DSM 11805</strain>
    </source>
</reference>
<dbReference type="PANTHER" id="PTHR43420">
    <property type="entry name" value="ACETYLTRANSFERASE"/>
    <property type="match status" value="1"/>
</dbReference>
<gene>
    <name evidence="4" type="ORF">GGQ92_002284</name>
</gene>
<feature type="domain" description="N-acetyltransferase" evidence="3">
    <location>
        <begin position="118"/>
        <end position="251"/>
    </location>
</feature>
<name>A0A841RNL6_9BACI</name>
<dbReference type="PROSITE" id="PS51186">
    <property type="entry name" value="GNAT"/>
    <property type="match status" value="1"/>
</dbReference>
<dbReference type="CDD" id="cd04301">
    <property type="entry name" value="NAT_SF"/>
    <property type="match status" value="1"/>
</dbReference>
<evidence type="ECO:0000256" key="2">
    <source>
        <dbReference type="ARBA" id="ARBA00023315"/>
    </source>
</evidence>
<dbReference type="InterPro" id="IPR050680">
    <property type="entry name" value="YpeA/RimI_acetyltransf"/>
</dbReference>
<protein>
    <submittedName>
        <fullName evidence="4">GNAT superfamily N-acetyltransferase</fullName>
    </submittedName>
</protein>
<evidence type="ECO:0000256" key="1">
    <source>
        <dbReference type="ARBA" id="ARBA00022679"/>
    </source>
</evidence>
<dbReference type="Gene3D" id="3.40.630.30">
    <property type="match status" value="1"/>
</dbReference>
<keyword evidence="5" id="KW-1185">Reference proteome</keyword>
<keyword evidence="2" id="KW-0012">Acyltransferase</keyword>
<dbReference type="InterPro" id="IPR056935">
    <property type="entry name" value="Rv0428c-like_C"/>
</dbReference>
<proteinExistence type="predicted"/>
<dbReference type="InterPro" id="IPR000182">
    <property type="entry name" value="GNAT_dom"/>
</dbReference>
<dbReference type="AlphaFoldDB" id="A0A841RNL6"/>
<sequence length="251" mass="29056">MTNRMIVQRIEELSMNALPALDTNLYDGWVLRFSNGYTKRANSINPIYLSSIDVKSKIKAVEQQYLSRGLQVVYKITEYSYPNDLEESLKKAAYRMEGETSVQVLELDNYSEKQTTNVEIFNGVTDKWLSSFYMLNGVEEIHRPILRKILQRINGITYYALITGEKGTVLSCGLGVLEGEYIGLYDIVTNREYRNRGYGTEVLHSLLNLGREQGAKYAYLQVVSNNLPARKLYSKLGFVEKYKYWYRIKKE</sequence>
<evidence type="ECO:0000259" key="3">
    <source>
        <dbReference type="PROSITE" id="PS51186"/>
    </source>
</evidence>
<comment type="caution">
    <text evidence="4">The sequence shown here is derived from an EMBL/GenBank/DDBJ whole genome shotgun (WGS) entry which is preliminary data.</text>
</comment>
<dbReference type="GO" id="GO:0016747">
    <property type="term" value="F:acyltransferase activity, transferring groups other than amino-acyl groups"/>
    <property type="evidence" value="ECO:0007669"/>
    <property type="project" value="InterPro"/>
</dbReference>
<accession>A0A841RNL6</accession>
<evidence type="ECO:0000313" key="5">
    <source>
        <dbReference type="Proteomes" id="UP000572212"/>
    </source>
</evidence>
<organism evidence="4 5">
    <name type="scientific">Gracilibacillus halotolerans</name>
    <dbReference type="NCBI Taxonomy" id="74386"/>
    <lineage>
        <taxon>Bacteria</taxon>
        <taxon>Bacillati</taxon>
        <taxon>Bacillota</taxon>
        <taxon>Bacilli</taxon>
        <taxon>Bacillales</taxon>
        <taxon>Bacillaceae</taxon>
        <taxon>Gracilibacillus</taxon>
    </lineage>
</organism>
<dbReference type="Pfam" id="PF24553">
    <property type="entry name" value="Rv0428c_C"/>
    <property type="match status" value="1"/>
</dbReference>
<keyword evidence="1 4" id="KW-0808">Transferase</keyword>
<evidence type="ECO:0000313" key="4">
    <source>
        <dbReference type="EMBL" id="MBB6513472.1"/>
    </source>
</evidence>
<dbReference type="EMBL" id="JACHON010000012">
    <property type="protein sequence ID" value="MBB6513472.1"/>
    <property type="molecule type" value="Genomic_DNA"/>
</dbReference>
<dbReference type="PANTHER" id="PTHR43420:SF12">
    <property type="entry name" value="N-ACETYLTRANSFERASE DOMAIN-CONTAINING PROTEIN"/>
    <property type="match status" value="1"/>
</dbReference>
<dbReference type="SUPFAM" id="SSF55729">
    <property type="entry name" value="Acyl-CoA N-acyltransferases (Nat)"/>
    <property type="match status" value="1"/>
</dbReference>